<dbReference type="GeneID" id="36841098"/>
<evidence type="ECO:0000256" key="4">
    <source>
        <dbReference type="ARBA" id="ARBA00024862"/>
    </source>
</evidence>
<dbReference type="GO" id="GO:0044423">
    <property type="term" value="C:virion component"/>
    <property type="evidence" value="ECO:0007669"/>
    <property type="project" value="UniProtKB-KW"/>
</dbReference>
<organism evidence="7">
    <name type="scientific">Sea otter poxvirus</name>
    <dbReference type="NCBI Taxonomy" id="1416741"/>
    <lineage>
        <taxon>Viruses</taxon>
        <taxon>Varidnaviria</taxon>
        <taxon>Bamfordvirae</taxon>
        <taxon>Nucleocytoviricota</taxon>
        <taxon>Pokkesviricetes</taxon>
        <taxon>Chitovirales</taxon>
        <taxon>Poxviridae</taxon>
        <taxon>Chordopoxvirinae</taxon>
        <taxon>Mustelpoxvirus</taxon>
        <taxon>Mustelpoxvirus seaotterpox</taxon>
        <taxon>Sea otterpox virus</taxon>
    </lineage>
</organism>
<keyword evidence="2" id="KW-0946">Virion</keyword>
<dbReference type="KEGG" id="vg:36841098"/>
<keyword evidence="8" id="KW-1185">Reference proteome</keyword>
<accession>A0A2U9QHT2</accession>
<evidence type="ECO:0000313" key="7">
    <source>
        <dbReference type="EMBL" id="AWU47146.1"/>
    </source>
</evidence>
<dbReference type="Proteomes" id="UP000249273">
    <property type="component" value="Segment"/>
</dbReference>
<dbReference type="RefSeq" id="YP_009480639.1">
    <property type="nucleotide sequence ID" value="NC_037656.1"/>
</dbReference>
<evidence type="ECO:0000256" key="3">
    <source>
        <dbReference type="ARBA" id="ARBA00022921"/>
    </source>
</evidence>
<evidence type="ECO:0000256" key="6">
    <source>
        <dbReference type="ARBA" id="ARBA00034854"/>
    </source>
</evidence>
<comment type="subcellular location">
    <subcellularLocation>
        <location evidence="1">Virion</location>
    </subcellularLocation>
</comment>
<evidence type="ECO:0000256" key="2">
    <source>
        <dbReference type="ARBA" id="ARBA00022844"/>
    </source>
</evidence>
<dbReference type="InterPro" id="IPR006744">
    <property type="entry name" value="Poxvirus_A12"/>
</dbReference>
<keyword evidence="3" id="KW-0426">Late protein</keyword>
<name>A0A2U9QHT2_9POXV</name>
<dbReference type="Pfam" id="PF04651">
    <property type="entry name" value="Pox_A12"/>
    <property type="match status" value="1"/>
</dbReference>
<evidence type="ECO:0000256" key="5">
    <source>
        <dbReference type="ARBA" id="ARBA00034774"/>
    </source>
</evidence>
<evidence type="ECO:0000313" key="8">
    <source>
        <dbReference type="Proteomes" id="UP000249273"/>
    </source>
</evidence>
<reference evidence="7" key="1">
    <citation type="submission" date="2018-05" db="EMBL/GenBank/DDBJ databases">
        <title>Complete Genome Sequence of a Novel Sea Otter Poxvirus.</title>
        <authorList>
            <person name="Jacob J.M."/>
            <person name="Subramaniam K."/>
            <person name="Tu S.-L."/>
            <person name="Nielsen O."/>
            <person name="Tuomi P.A."/>
            <person name="Upton C."/>
            <person name="Waltzek T.B."/>
        </authorList>
    </citation>
    <scope>NUCLEOTIDE SEQUENCE [LARGE SCALE GENOMIC DNA]</scope>
    <source>
        <strain evidence="7">ELK</strain>
    </source>
</reference>
<comment type="function">
    <text evidence="4">Component of the virion core that undergoes proteolytic processing during the immature virion (IV) to mature virion (MV) transition. Essential for the formation of a structurally normal core.</text>
</comment>
<comment type="similarity">
    <text evidence="5">Belongs to the orthopoxvirus OPG138 family.</text>
</comment>
<protein>
    <recommendedName>
        <fullName evidence="6">25 kDa core protein OPG138</fullName>
    </recommendedName>
</protein>
<proteinExistence type="inferred from homology"/>
<evidence type="ECO:0000256" key="1">
    <source>
        <dbReference type="ARBA" id="ARBA00004328"/>
    </source>
</evidence>
<dbReference type="OrthoDB" id="15404at10239"/>
<sequence>MADKTARSSYEDYIVTLKKLAPQLTSLLAHIGGDQSGIQSVQQLSVTDSTDTVNNADTIVGGSNTYDASISKRNASRTKGRNTKMGAPRRQRRAIDSDNTMMQAVTNGGKIVFGTVKDGKLEVKGTVGELDHDLLGIDTVNAGRRNKNTSIKHKRRQTIAMHNQDNVDDCTDAGMC</sequence>
<dbReference type="EMBL" id="MH427217">
    <property type="protein sequence ID" value="AWU47146.1"/>
    <property type="molecule type" value="Genomic_DNA"/>
</dbReference>
<gene>
    <name evidence="7" type="primary">SOPV-ELK-101</name>
</gene>